<dbReference type="InterPro" id="IPR046256">
    <property type="entry name" value="DUF6289"/>
</dbReference>
<reference evidence="2" key="1">
    <citation type="submission" date="2020-11" db="EMBL/GenBank/DDBJ databases">
        <title>Sequencing the genomes of 1000 actinobacteria strains.</title>
        <authorList>
            <person name="Klenk H.-P."/>
        </authorList>
    </citation>
    <scope>NUCLEOTIDE SEQUENCE</scope>
    <source>
        <strain evidence="2">DSM 45356</strain>
    </source>
</reference>
<evidence type="ECO:0008006" key="4">
    <source>
        <dbReference type="Google" id="ProtNLM"/>
    </source>
</evidence>
<dbReference type="EMBL" id="JADOUF010000001">
    <property type="protein sequence ID" value="MBG6135151.1"/>
    <property type="molecule type" value="Genomic_DNA"/>
</dbReference>
<sequence>MFRQVLIASTLVLAGLGVSAAPAEAIPIGGYQNVYAYFSDAAHTNFIGERWTGCPGNPAGSWGVTSGYVYHYTLEC</sequence>
<evidence type="ECO:0000256" key="1">
    <source>
        <dbReference type="SAM" id="SignalP"/>
    </source>
</evidence>
<evidence type="ECO:0000313" key="3">
    <source>
        <dbReference type="Proteomes" id="UP000622552"/>
    </source>
</evidence>
<gene>
    <name evidence="2" type="ORF">IW245_001345</name>
</gene>
<keyword evidence="1" id="KW-0732">Signal</keyword>
<dbReference type="Pfam" id="PF19806">
    <property type="entry name" value="DUF6289"/>
    <property type="match status" value="1"/>
</dbReference>
<evidence type="ECO:0000313" key="2">
    <source>
        <dbReference type="EMBL" id="MBG6135151.1"/>
    </source>
</evidence>
<accession>A0A8J7GQM4</accession>
<organism evidence="2 3">
    <name type="scientific">Longispora fulva</name>
    <dbReference type="NCBI Taxonomy" id="619741"/>
    <lineage>
        <taxon>Bacteria</taxon>
        <taxon>Bacillati</taxon>
        <taxon>Actinomycetota</taxon>
        <taxon>Actinomycetes</taxon>
        <taxon>Micromonosporales</taxon>
        <taxon>Micromonosporaceae</taxon>
        <taxon>Longispora</taxon>
    </lineage>
</organism>
<dbReference type="RefSeq" id="WP_197002304.1">
    <property type="nucleotide sequence ID" value="NZ_BONS01000003.1"/>
</dbReference>
<keyword evidence="3" id="KW-1185">Reference proteome</keyword>
<protein>
    <recommendedName>
        <fullName evidence="4">Secreted protein</fullName>
    </recommendedName>
</protein>
<feature type="chain" id="PRO_5035166126" description="Secreted protein" evidence="1">
    <location>
        <begin position="21"/>
        <end position="76"/>
    </location>
</feature>
<feature type="signal peptide" evidence="1">
    <location>
        <begin position="1"/>
        <end position="20"/>
    </location>
</feature>
<name>A0A8J7GQM4_9ACTN</name>
<dbReference type="Proteomes" id="UP000622552">
    <property type="component" value="Unassembled WGS sequence"/>
</dbReference>
<proteinExistence type="predicted"/>
<comment type="caution">
    <text evidence="2">The sequence shown here is derived from an EMBL/GenBank/DDBJ whole genome shotgun (WGS) entry which is preliminary data.</text>
</comment>
<dbReference type="AlphaFoldDB" id="A0A8J7GQM4"/>